<evidence type="ECO:0000256" key="2">
    <source>
        <dbReference type="SAM" id="SignalP"/>
    </source>
</evidence>
<evidence type="ECO:0000313" key="4">
    <source>
        <dbReference type="Proteomes" id="UP000295418"/>
    </source>
</evidence>
<dbReference type="AlphaFoldDB" id="A0A4R4E768"/>
<keyword evidence="4" id="KW-1185">Reference proteome</keyword>
<evidence type="ECO:0008006" key="5">
    <source>
        <dbReference type="Google" id="ProtNLM"/>
    </source>
</evidence>
<feature type="signal peptide" evidence="2">
    <location>
        <begin position="1"/>
        <end position="26"/>
    </location>
</feature>
<dbReference type="Gene3D" id="1.20.120.570">
    <property type="entry name" value="YkyA-like"/>
    <property type="match status" value="1"/>
</dbReference>
<keyword evidence="1" id="KW-0175">Coiled coil</keyword>
<dbReference type="Proteomes" id="UP000295418">
    <property type="component" value="Unassembled WGS sequence"/>
</dbReference>
<dbReference type="PROSITE" id="PS51257">
    <property type="entry name" value="PROKAR_LIPOPROTEIN"/>
    <property type="match status" value="1"/>
</dbReference>
<dbReference type="EMBL" id="SKFG01000018">
    <property type="protein sequence ID" value="TCZ75594.1"/>
    <property type="molecule type" value="Genomic_DNA"/>
</dbReference>
<evidence type="ECO:0000313" key="3">
    <source>
        <dbReference type="EMBL" id="TCZ75594.1"/>
    </source>
</evidence>
<proteinExistence type="predicted"/>
<comment type="caution">
    <text evidence="3">The sequence shown here is derived from an EMBL/GenBank/DDBJ whole genome shotgun (WGS) entry which is preliminary data.</text>
</comment>
<protein>
    <recommendedName>
        <fullName evidence="5">Cell-wall binding lipoprotein</fullName>
    </recommendedName>
</protein>
<dbReference type="InterPro" id="IPR019454">
    <property type="entry name" value="Lipoprot_YkyA-like"/>
</dbReference>
<evidence type="ECO:0000256" key="1">
    <source>
        <dbReference type="SAM" id="Coils"/>
    </source>
</evidence>
<dbReference type="Pfam" id="PF10368">
    <property type="entry name" value="YkyA"/>
    <property type="match status" value="1"/>
</dbReference>
<feature type="chain" id="PRO_5020976960" description="Cell-wall binding lipoprotein" evidence="2">
    <location>
        <begin position="27"/>
        <end position="213"/>
    </location>
</feature>
<accession>A0A4R4E768</accession>
<dbReference type="OrthoDB" id="2576511at2"/>
<dbReference type="RefSeq" id="WP_132419273.1">
    <property type="nucleotide sequence ID" value="NZ_SKFG01000018.1"/>
</dbReference>
<sequence length="213" mass="24389">MMKRVNISVALLLLSLAILGGCSDKAKDNAVTLLNEHMVLEQKFSGYLKQITQLETKDKQTYDNILTEGKKDYLNAKSSISDALQTIEERRSVLAEAQNALLAASENMNSLEKEVNRIKSIEESEQGHKLIDLYKSRDEVFINLYNQYMSGLELDDKLYQMLNDKSSNLKQINNQVAERNRSFTEVTKLMHEFNQKSQEFQDGRISFLKQLGV</sequence>
<keyword evidence="2" id="KW-0732">Signal</keyword>
<gene>
    <name evidence="3" type="ORF">E0485_17030</name>
</gene>
<organism evidence="3 4">
    <name type="scientific">Paenibacillus albiflavus</name>
    <dbReference type="NCBI Taxonomy" id="2545760"/>
    <lineage>
        <taxon>Bacteria</taxon>
        <taxon>Bacillati</taxon>
        <taxon>Bacillota</taxon>
        <taxon>Bacilli</taxon>
        <taxon>Bacillales</taxon>
        <taxon>Paenibacillaceae</taxon>
        <taxon>Paenibacillus</taxon>
    </lineage>
</organism>
<dbReference type="InterPro" id="IPR036785">
    <property type="entry name" value="YkyA-like_sf"/>
</dbReference>
<dbReference type="SUPFAM" id="SSF140423">
    <property type="entry name" value="MW0975(SA0943)-like"/>
    <property type="match status" value="1"/>
</dbReference>
<name>A0A4R4E768_9BACL</name>
<feature type="coiled-coil region" evidence="1">
    <location>
        <begin position="94"/>
        <end position="121"/>
    </location>
</feature>
<reference evidence="3 4" key="1">
    <citation type="submission" date="2019-03" db="EMBL/GenBank/DDBJ databases">
        <authorList>
            <person name="Kim M.K.M."/>
        </authorList>
    </citation>
    <scope>NUCLEOTIDE SEQUENCE [LARGE SCALE GENOMIC DNA]</scope>
    <source>
        <strain evidence="3 4">18JY21-1</strain>
    </source>
</reference>